<gene>
    <name evidence="1" type="ORF">HMPREF0620_1488</name>
</gene>
<sequence>MYTPQQLTTMRNDINERMLHAAEQTADDYQGGGYHDIEWGRIQENLAEEIFTRYTIPSVHTVYYILMNWAETHPSLYKHVCEILNHSTRPEQRLDHLASRLEDESDADIWYYTEWDE</sequence>
<comment type="caution">
    <text evidence="1">The sequence shown here is derived from an EMBL/GenBank/DDBJ whole genome shotgun (WGS) entry which is preliminary data.</text>
</comment>
<accession>E6K215</accession>
<keyword evidence="2" id="KW-1185">Reference proteome</keyword>
<proteinExistence type="predicted"/>
<dbReference type="AlphaFoldDB" id="E6K215"/>
<name>E6K215_PARDN</name>
<dbReference type="Proteomes" id="UP000004946">
    <property type="component" value="Chromosome"/>
</dbReference>
<dbReference type="EMBL" id="AEON01000002">
    <property type="protein sequence ID" value="EFT82803.1"/>
    <property type="molecule type" value="Genomic_DNA"/>
</dbReference>
<organism evidence="1 2">
    <name type="scientific">Parascardovia denticolens DSM 10105 = JCM 12538</name>
    <dbReference type="NCBI Taxonomy" id="864564"/>
    <lineage>
        <taxon>Bacteria</taxon>
        <taxon>Bacillati</taxon>
        <taxon>Actinomycetota</taxon>
        <taxon>Actinomycetes</taxon>
        <taxon>Bifidobacteriales</taxon>
        <taxon>Bifidobacteriaceae</taxon>
        <taxon>Parascardovia</taxon>
    </lineage>
</organism>
<dbReference type="HOGENOM" id="CLU_2082569_0_0_11"/>
<evidence type="ECO:0000313" key="2">
    <source>
        <dbReference type="Proteomes" id="UP000004946"/>
    </source>
</evidence>
<dbReference type="RefSeq" id="WP_006290735.1">
    <property type="nucleotide sequence ID" value="NZ_AP012333.1"/>
</dbReference>
<reference evidence="1 2" key="1">
    <citation type="submission" date="2010-12" db="EMBL/GenBank/DDBJ databases">
        <authorList>
            <person name="Muzny D."/>
            <person name="Qin X."/>
            <person name="Buhay C."/>
            <person name="Dugan-Rocha S."/>
            <person name="Ding Y."/>
            <person name="Chen G."/>
            <person name="Hawes A."/>
            <person name="Holder M."/>
            <person name="Jhangiani S."/>
            <person name="Johnson A."/>
            <person name="Khan Z."/>
            <person name="Li Z."/>
            <person name="Liu W."/>
            <person name="Liu X."/>
            <person name="Perez L."/>
            <person name="Shen H."/>
            <person name="Wang Q."/>
            <person name="Watt J."/>
            <person name="Xi L."/>
            <person name="Xin Y."/>
            <person name="Zhou J."/>
            <person name="Deng J."/>
            <person name="Jiang H."/>
            <person name="Liu Y."/>
            <person name="Qu J."/>
            <person name="Song X.-Z."/>
            <person name="Zhang L."/>
            <person name="Villasana D."/>
            <person name="Johnson A."/>
            <person name="Liu J."/>
            <person name="Liyanage D."/>
            <person name="Lorensuhewa L."/>
            <person name="Robinson T."/>
            <person name="Song A."/>
            <person name="Song B.-B."/>
            <person name="Dinh H."/>
            <person name="Thornton R."/>
            <person name="Coyle M."/>
            <person name="Francisco L."/>
            <person name="Jackson L."/>
            <person name="Javaid M."/>
            <person name="Korchina V."/>
            <person name="Kovar C."/>
            <person name="Mata R."/>
            <person name="Mathew T."/>
            <person name="Ngo R."/>
            <person name="Nguyen L."/>
            <person name="Nguyen N."/>
            <person name="Okwuonu G."/>
            <person name="Ongeri F."/>
            <person name="Pham C."/>
            <person name="Simmons D."/>
            <person name="Wilczek-Boney K."/>
            <person name="Hale W."/>
            <person name="Jakkamsetti A."/>
            <person name="Pham P."/>
            <person name="Ruth R."/>
            <person name="San Lucas F."/>
            <person name="Warren J."/>
            <person name="Zhang J."/>
            <person name="Zhao Z."/>
            <person name="Zhou C."/>
            <person name="Zhu D."/>
            <person name="Lee S."/>
            <person name="Bess C."/>
            <person name="Blankenburg K."/>
            <person name="Forbes L."/>
            <person name="Fu Q."/>
            <person name="Gubbala S."/>
            <person name="Hirani K."/>
            <person name="Jayaseelan J.C."/>
            <person name="Lara F."/>
            <person name="Munidasa M."/>
            <person name="Palculict T."/>
            <person name="Patil S."/>
            <person name="Pu L.-L."/>
            <person name="Saada N."/>
            <person name="Tang L."/>
            <person name="Weissenberger G."/>
            <person name="Zhu Y."/>
            <person name="Hemphill L."/>
            <person name="Shang Y."/>
            <person name="Youmans B."/>
            <person name="Ayvaz T."/>
            <person name="Ross M."/>
            <person name="Santibanez J."/>
            <person name="Aqrawi P."/>
            <person name="Gross S."/>
            <person name="Joshi V."/>
            <person name="Fowler G."/>
            <person name="Nazareth L."/>
            <person name="Reid J."/>
            <person name="Worley K."/>
            <person name="Petrosino J."/>
            <person name="Highlander S."/>
            <person name="Gibbs R."/>
        </authorList>
    </citation>
    <scope>NUCLEOTIDE SEQUENCE [LARGE SCALE GENOMIC DNA]</scope>
    <source>
        <strain evidence="1 2">DSM 10105</strain>
    </source>
</reference>
<evidence type="ECO:0000313" key="1">
    <source>
        <dbReference type="EMBL" id="EFT82803.1"/>
    </source>
</evidence>
<dbReference type="KEGG" id="pdo:PSDT_0191"/>
<protein>
    <submittedName>
        <fullName evidence="1">Uncharacterized protein</fullName>
    </submittedName>
</protein>
<dbReference type="PATRIC" id="fig|864564.6.peg.213"/>